<evidence type="ECO:0000256" key="1">
    <source>
        <dbReference type="ARBA" id="ARBA00022475"/>
    </source>
</evidence>
<keyword evidence="3 5" id="KW-1133">Transmembrane helix</keyword>
<feature type="transmembrane region" description="Helical" evidence="5">
    <location>
        <begin position="32"/>
        <end position="54"/>
    </location>
</feature>
<keyword evidence="4 5" id="KW-0472">Membrane</keyword>
<evidence type="ECO:0000256" key="5">
    <source>
        <dbReference type="SAM" id="Phobius"/>
    </source>
</evidence>
<feature type="transmembrane region" description="Helical" evidence="5">
    <location>
        <begin position="66"/>
        <end position="87"/>
    </location>
</feature>
<evidence type="ECO:0000313" key="7">
    <source>
        <dbReference type="Proteomes" id="UP000030528"/>
    </source>
</evidence>
<keyword evidence="1" id="KW-1003">Cell membrane</keyword>
<feature type="transmembrane region" description="Helical" evidence="5">
    <location>
        <begin position="156"/>
        <end position="177"/>
    </location>
</feature>
<feature type="transmembrane region" description="Helical" evidence="5">
    <location>
        <begin position="129"/>
        <end position="150"/>
    </location>
</feature>
<protein>
    <submittedName>
        <fullName evidence="6">Membrane protein</fullName>
    </submittedName>
</protein>
<comment type="caution">
    <text evidence="6">The sequence shown here is derived from an EMBL/GenBank/DDBJ whole genome shotgun (WGS) entry which is preliminary data.</text>
</comment>
<accession>A0A0A5IC20</accession>
<organism evidence="6 7">
    <name type="scientific">Pontibacillus halophilus JSM 076056 = DSM 19796</name>
    <dbReference type="NCBI Taxonomy" id="1385510"/>
    <lineage>
        <taxon>Bacteria</taxon>
        <taxon>Bacillati</taxon>
        <taxon>Bacillota</taxon>
        <taxon>Bacilli</taxon>
        <taxon>Bacillales</taxon>
        <taxon>Bacillaceae</taxon>
        <taxon>Pontibacillus</taxon>
    </lineage>
</organism>
<dbReference type="InterPro" id="IPR003810">
    <property type="entry name" value="Mntp/YtaF"/>
</dbReference>
<gene>
    <name evidence="6" type="ORF">N781_10070</name>
</gene>
<feature type="transmembrane region" description="Helical" evidence="5">
    <location>
        <begin position="189"/>
        <end position="207"/>
    </location>
</feature>
<keyword evidence="7" id="KW-1185">Reference proteome</keyword>
<dbReference type="AlphaFoldDB" id="A0A0A5IC20"/>
<dbReference type="Pfam" id="PF02659">
    <property type="entry name" value="Mntp"/>
    <property type="match status" value="2"/>
</dbReference>
<dbReference type="NCBIfam" id="TIGR02840">
    <property type="entry name" value="spore_YtaF"/>
    <property type="match status" value="1"/>
</dbReference>
<proteinExistence type="predicted"/>
<evidence type="ECO:0000256" key="2">
    <source>
        <dbReference type="ARBA" id="ARBA00022692"/>
    </source>
</evidence>
<dbReference type="Proteomes" id="UP000030528">
    <property type="component" value="Unassembled WGS sequence"/>
</dbReference>
<dbReference type="eggNOG" id="COG1971">
    <property type="taxonomic scope" value="Bacteria"/>
</dbReference>
<dbReference type="PANTHER" id="PTHR35529:SF2">
    <property type="entry name" value="SPORULATION PROTEIN YTAF-RELATED"/>
    <property type="match status" value="1"/>
</dbReference>
<keyword evidence="2 5" id="KW-0812">Transmembrane</keyword>
<dbReference type="InterPro" id="IPR014205">
    <property type="entry name" value="Spore_YtaF"/>
</dbReference>
<dbReference type="STRING" id="1385510.GCA_000425205_00924"/>
<reference evidence="6 7" key="1">
    <citation type="submission" date="2013-08" db="EMBL/GenBank/DDBJ databases">
        <authorList>
            <person name="Huang J."/>
            <person name="Wang G."/>
        </authorList>
    </citation>
    <scope>NUCLEOTIDE SEQUENCE [LARGE SCALE GENOMIC DNA]</scope>
    <source>
        <strain evidence="6 7">JSM 076056</strain>
    </source>
</reference>
<evidence type="ECO:0000256" key="4">
    <source>
        <dbReference type="ARBA" id="ARBA00023136"/>
    </source>
</evidence>
<sequence length="210" mass="22995">MTELATLLLLAFAVSLDSFTVGFTYGMRKIVLSFKAILFIAIISAGTFFVSMLIGKFLSSLLSPHYTEWIGGMILIGIGTWVVFQVFRSNEEDHEHHPYLLNWEIKSLGLVVQILRTPMTADIDRSGKINGIEILLLGLALSIDAFGAGIGAALLGFAPVLTALFVAGMSSLFLYAGLTSGRILSYWRWMQNLSFLPGIILILLGVMKMT</sequence>
<dbReference type="EMBL" id="AVPE01000002">
    <property type="protein sequence ID" value="KGX93392.1"/>
    <property type="molecule type" value="Genomic_DNA"/>
</dbReference>
<name>A0A0A5IC20_9BACI</name>
<evidence type="ECO:0000313" key="6">
    <source>
        <dbReference type="EMBL" id="KGX93392.1"/>
    </source>
</evidence>
<dbReference type="OrthoDB" id="1679205at2"/>
<evidence type="ECO:0000256" key="3">
    <source>
        <dbReference type="ARBA" id="ARBA00022989"/>
    </source>
</evidence>
<dbReference type="PANTHER" id="PTHR35529">
    <property type="entry name" value="MANGANESE EFFLUX PUMP MNTP-RELATED"/>
    <property type="match status" value="1"/>
</dbReference>